<evidence type="ECO:0000256" key="1">
    <source>
        <dbReference type="ARBA" id="ARBA00004141"/>
    </source>
</evidence>
<dbReference type="InterPro" id="IPR020846">
    <property type="entry name" value="MFS_dom"/>
</dbReference>
<dbReference type="Proteomes" id="UP001497497">
    <property type="component" value="Unassembled WGS sequence"/>
</dbReference>
<dbReference type="InterPro" id="IPR050382">
    <property type="entry name" value="MFS_Na/Anion_cotransporter"/>
</dbReference>
<dbReference type="InterPro" id="IPR036259">
    <property type="entry name" value="MFS_trans_sf"/>
</dbReference>
<keyword evidence="4" id="KW-0769">Symport</keyword>
<dbReference type="PANTHER" id="PTHR11662">
    <property type="entry name" value="SOLUTE CARRIER FAMILY 17"/>
    <property type="match status" value="1"/>
</dbReference>
<proteinExistence type="predicted"/>
<dbReference type="GO" id="GO:0016020">
    <property type="term" value="C:membrane"/>
    <property type="evidence" value="ECO:0007669"/>
    <property type="project" value="UniProtKB-SubCell"/>
</dbReference>
<keyword evidence="2" id="KW-0813">Transport</keyword>
<name>A0AAV2HHP5_LYMST</name>
<evidence type="ECO:0000256" key="2">
    <source>
        <dbReference type="ARBA" id="ARBA00022448"/>
    </source>
</evidence>
<feature type="transmembrane region" description="Helical" evidence="8">
    <location>
        <begin position="369"/>
        <end position="391"/>
    </location>
</feature>
<organism evidence="10 11">
    <name type="scientific">Lymnaea stagnalis</name>
    <name type="common">Great pond snail</name>
    <name type="synonym">Helix stagnalis</name>
    <dbReference type="NCBI Taxonomy" id="6523"/>
    <lineage>
        <taxon>Eukaryota</taxon>
        <taxon>Metazoa</taxon>
        <taxon>Spiralia</taxon>
        <taxon>Lophotrochozoa</taxon>
        <taxon>Mollusca</taxon>
        <taxon>Gastropoda</taxon>
        <taxon>Heterobranchia</taxon>
        <taxon>Euthyneura</taxon>
        <taxon>Panpulmonata</taxon>
        <taxon>Hygrophila</taxon>
        <taxon>Lymnaeoidea</taxon>
        <taxon>Lymnaeidae</taxon>
        <taxon>Lymnaea</taxon>
    </lineage>
</organism>
<dbReference type="FunFam" id="1.20.1250.20:FF:000003">
    <property type="entry name" value="Solute carrier family 17 member 3"/>
    <property type="match status" value="1"/>
</dbReference>
<keyword evidence="11" id="KW-1185">Reference proteome</keyword>
<reference evidence="10 11" key="1">
    <citation type="submission" date="2024-04" db="EMBL/GenBank/DDBJ databases">
        <authorList>
            <consortium name="Genoscope - CEA"/>
            <person name="William W."/>
        </authorList>
    </citation>
    <scope>NUCLEOTIDE SEQUENCE [LARGE SCALE GENOMIC DNA]</scope>
</reference>
<keyword evidence="5 8" id="KW-1133">Transmembrane helix</keyword>
<feature type="transmembrane region" description="Helical" evidence="8">
    <location>
        <begin position="463"/>
        <end position="486"/>
    </location>
</feature>
<dbReference type="PROSITE" id="PS50850">
    <property type="entry name" value="MFS"/>
    <property type="match status" value="1"/>
</dbReference>
<sequence>MVALPATINMKIKNKIVIADEVKNGIVIGDEINDGTAIGDQSKDLFKVRLDLGASNGTEGDVFSFSGNRTSSLSNISEEGFTESKPENSMANATTNISSLVEGRTADSQMDTLSATNLGYQEEQCNIQITQNNSKYGNSLKDNASDKRSISGRKQHVTPNLDHRGRVTSRGKAVSSCESLVSRVFSWRSMMLLLLHLSCMINTMPRNTAPMAIVCMVRPRSGERSGGGSTNATRSGATEGVLGSQLEVDSGDVLMNTTIEKIDDFEFDWDSNTVGLVLSAISFTSWVGPLFTDTLRGYLGNKWTLTLLTLGSAATTLLSPLAARIGPGVLVGLRVVTGVVSGGNTPIVADTIVWWTPVSEKLTATTLTFCGYNMAGIVTFFIAGFLCSVPIDNGWPFVFYVFGAITLLWTLAWHIMTTQKPEDHPWISDEEKSFIIATRSLSLGTEKTGSRDKPPYRDIMTSVPVIVLFFVTSVHMWSLTIIYTYIPVYFSRLLGFTYEETGVLVSCVAFCRLFGAILWTIIGNKLMSRPGMTANKSRKIIFTAGSVIAGVFLVAVTFVASDLRSLAATLMCVAMVSQSVSAVVMPALALDMAPRYAGFISGMSMSIASVVAIPGPLIVAALTPTNSQSEWTTVWLIVSAATLVGAVIFLVFGQASLLPWADNTSIPTPHVMGPFIQLGRRMTLFMEAPPLRLVDTGCDHTFAPAIIPHLSSFRSPDVFLGPTKRARSDMELASESNGDLHVQREDNPEFQSDGSFINNGLPPSITNISVKCSDRELNDVDIDDKNSSQFENLPDSINGIHINDNHLKVAEETYDTRL</sequence>
<evidence type="ECO:0000256" key="5">
    <source>
        <dbReference type="ARBA" id="ARBA00022989"/>
    </source>
</evidence>
<dbReference type="GO" id="GO:0015293">
    <property type="term" value="F:symporter activity"/>
    <property type="evidence" value="ECO:0007669"/>
    <property type="project" value="UniProtKB-KW"/>
</dbReference>
<feature type="transmembrane region" description="Helical" evidence="8">
    <location>
        <begin position="566"/>
        <end position="589"/>
    </location>
</feature>
<evidence type="ECO:0000313" key="10">
    <source>
        <dbReference type="EMBL" id="CAL1533550.1"/>
    </source>
</evidence>
<keyword evidence="3 8" id="KW-0812">Transmembrane</keyword>
<evidence type="ECO:0000256" key="4">
    <source>
        <dbReference type="ARBA" id="ARBA00022847"/>
    </source>
</evidence>
<feature type="transmembrane region" description="Helical" evidence="8">
    <location>
        <begin position="501"/>
        <end position="519"/>
    </location>
</feature>
<dbReference type="AlphaFoldDB" id="A0AAV2HHP5"/>
<dbReference type="Gene3D" id="1.20.1250.20">
    <property type="entry name" value="MFS general substrate transporter like domains"/>
    <property type="match status" value="2"/>
</dbReference>
<feature type="region of interest" description="Disordered" evidence="7">
    <location>
        <begin position="133"/>
        <end position="167"/>
    </location>
</feature>
<protein>
    <recommendedName>
        <fullName evidence="9">Major facilitator superfamily (MFS) profile domain-containing protein</fullName>
    </recommendedName>
</protein>
<feature type="transmembrane region" description="Helical" evidence="8">
    <location>
        <begin position="540"/>
        <end position="560"/>
    </location>
</feature>
<feature type="transmembrane region" description="Helical" evidence="8">
    <location>
        <begin position="397"/>
        <end position="416"/>
    </location>
</feature>
<evidence type="ECO:0000256" key="6">
    <source>
        <dbReference type="ARBA" id="ARBA00023136"/>
    </source>
</evidence>
<evidence type="ECO:0000256" key="8">
    <source>
        <dbReference type="SAM" id="Phobius"/>
    </source>
</evidence>
<dbReference type="GO" id="GO:0006820">
    <property type="term" value="P:monoatomic anion transport"/>
    <property type="evidence" value="ECO:0007669"/>
    <property type="project" value="TreeGrafter"/>
</dbReference>
<accession>A0AAV2HHP5</accession>
<evidence type="ECO:0000256" key="7">
    <source>
        <dbReference type="SAM" id="MobiDB-lite"/>
    </source>
</evidence>
<gene>
    <name evidence="10" type="ORF">GSLYS_00007510001</name>
</gene>
<comment type="subcellular location">
    <subcellularLocation>
        <location evidence="1">Membrane</location>
        <topology evidence="1">Multi-pass membrane protein</topology>
    </subcellularLocation>
</comment>
<feature type="domain" description="Major facilitator superfamily (MFS) profile" evidence="9">
    <location>
        <begin position="191"/>
        <end position="657"/>
    </location>
</feature>
<evidence type="ECO:0000259" key="9">
    <source>
        <dbReference type="PROSITE" id="PS50850"/>
    </source>
</evidence>
<keyword evidence="6 8" id="KW-0472">Membrane</keyword>
<dbReference type="EMBL" id="CAXITT010000145">
    <property type="protein sequence ID" value="CAL1533550.1"/>
    <property type="molecule type" value="Genomic_DNA"/>
</dbReference>
<feature type="transmembrane region" description="Helical" evidence="8">
    <location>
        <begin position="596"/>
        <end position="622"/>
    </location>
</feature>
<feature type="transmembrane region" description="Helical" evidence="8">
    <location>
        <begin position="634"/>
        <end position="652"/>
    </location>
</feature>
<feature type="compositionally biased region" description="Polar residues" evidence="7">
    <location>
        <begin position="133"/>
        <end position="142"/>
    </location>
</feature>
<evidence type="ECO:0000256" key="3">
    <source>
        <dbReference type="ARBA" id="ARBA00022692"/>
    </source>
</evidence>
<evidence type="ECO:0000313" key="11">
    <source>
        <dbReference type="Proteomes" id="UP001497497"/>
    </source>
</evidence>
<dbReference type="SUPFAM" id="SSF103473">
    <property type="entry name" value="MFS general substrate transporter"/>
    <property type="match status" value="1"/>
</dbReference>
<dbReference type="InterPro" id="IPR011701">
    <property type="entry name" value="MFS"/>
</dbReference>
<dbReference type="Pfam" id="PF07690">
    <property type="entry name" value="MFS_1"/>
    <property type="match status" value="1"/>
</dbReference>
<comment type="caution">
    <text evidence="10">The sequence shown here is derived from an EMBL/GenBank/DDBJ whole genome shotgun (WGS) entry which is preliminary data.</text>
</comment>
<dbReference type="PANTHER" id="PTHR11662:SF399">
    <property type="entry name" value="FI19708P1-RELATED"/>
    <property type="match status" value="1"/>
</dbReference>